<dbReference type="AlphaFoldDB" id="E0XTS8"/>
<dbReference type="EMBL" id="GU474875">
    <property type="protein sequence ID" value="ADI17819.1"/>
    <property type="molecule type" value="Genomic_DNA"/>
</dbReference>
<organism evidence="1">
    <name type="scientific">uncultured Rhodospirillales bacterium HF0200_01O14</name>
    <dbReference type="NCBI Taxonomy" id="710787"/>
    <lineage>
        <taxon>Bacteria</taxon>
        <taxon>Pseudomonadati</taxon>
        <taxon>Pseudomonadota</taxon>
        <taxon>Alphaproteobacteria</taxon>
        <taxon>Rhodospirillales</taxon>
        <taxon>environmental samples</taxon>
    </lineage>
</organism>
<proteinExistence type="predicted"/>
<sequence length="90" mass="10239">MCGLTDLCLLAPQRPFVFMRAFSQMGRDQKNRETDVSSGSVAEPFGFYKLCKLFASCPPPFWRPGRMHKSLVLIDLFEHVTQGAKQLINM</sequence>
<reference evidence="1" key="1">
    <citation type="journal article" date="2011" name="Environ. Microbiol.">
        <title>Time-series analyses of Monterey Bay coastal microbial picoplankton using a 'genome proxy' microarray.</title>
        <authorList>
            <person name="Rich V.I."/>
            <person name="Pham V.D."/>
            <person name="Eppley J."/>
            <person name="Shi Y."/>
            <person name="DeLong E.F."/>
        </authorList>
    </citation>
    <scope>NUCLEOTIDE SEQUENCE</scope>
</reference>
<accession>E0XTS8</accession>
<name>E0XTS8_9PROT</name>
<evidence type="ECO:0000313" key="1">
    <source>
        <dbReference type="EMBL" id="ADI17819.1"/>
    </source>
</evidence>
<protein>
    <submittedName>
        <fullName evidence="1">Uncharacterized protein</fullName>
    </submittedName>
</protein>